<gene>
    <name evidence="1" type="ORF">MM415A01922_0007</name>
</gene>
<dbReference type="EMBL" id="MT142123">
    <property type="protein sequence ID" value="QJA74829.1"/>
    <property type="molecule type" value="Genomic_DNA"/>
</dbReference>
<name>A0A6M3JXW4_9ZZZZ</name>
<accession>A0A6M3JXW4</accession>
<evidence type="ECO:0000313" key="1">
    <source>
        <dbReference type="EMBL" id="QJA74829.1"/>
    </source>
</evidence>
<sequence length="64" mass="7626">MTKSCPEPNPKRWIRIPNPEESVKERELDCKEYKNCLTHAANHFWNGFTCRFCELRKEGKNDAK</sequence>
<organism evidence="1">
    <name type="scientific">viral metagenome</name>
    <dbReference type="NCBI Taxonomy" id="1070528"/>
    <lineage>
        <taxon>unclassified sequences</taxon>
        <taxon>metagenomes</taxon>
        <taxon>organismal metagenomes</taxon>
    </lineage>
</organism>
<protein>
    <submittedName>
        <fullName evidence="1">Uncharacterized protein</fullName>
    </submittedName>
</protein>
<reference evidence="1" key="1">
    <citation type="submission" date="2020-03" db="EMBL/GenBank/DDBJ databases">
        <title>The deep terrestrial virosphere.</title>
        <authorList>
            <person name="Holmfeldt K."/>
            <person name="Nilsson E."/>
            <person name="Simone D."/>
            <person name="Lopez-Fernandez M."/>
            <person name="Wu X."/>
            <person name="de Brujin I."/>
            <person name="Lundin D."/>
            <person name="Andersson A."/>
            <person name="Bertilsson S."/>
            <person name="Dopson M."/>
        </authorList>
    </citation>
    <scope>NUCLEOTIDE SEQUENCE</scope>
    <source>
        <strain evidence="1">MM415A01922</strain>
    </source>
</reference>
<dbReference type="AlphaFoldDB" id="A0A6M3JXW4"/>
<proteinExistence type="predicted"/>